<accession>A0A6J6SE37</accession>
<sequence length="63" mass="7086">MPARAQEYAMPAPIMPAPSTPTFTALYGATPCGRSEPELIACRSKKKAWIMFFEPWLTTRLVR</sequence>
<protein>
    <submittedName>
        <fullName evidence="1">Unannotated protein</fullName>
    </submittedName>
</protein>
<dbReference type="AlphaFoldDB" id="A0A6J6SE37"/>
<organism evidence="1">
    <name type="scientific">freshwater metagenome</name>
    <dbReference type="NCBI Taxonomy" id="449393"/>
    <lineage>
        <taxon>unclassified sequences</taxon>
        <taxon>metagenomes</taxon>
        <taxon>ecological metagenomes</taxon>
    </lineage>
</organism>
<gene>
    <name evidence="1" type="ORF">UFOPK2579_02670</name>
</gene>
<name>A0A6J6SE37_9ZZZZ</name>
<reference evidence="1" key="1">
    <citation type="submission" date="2020-05" db="EMBL/GenBank/DDBJ databases">
        <authorList>
            <person name="Chiriac C."/>
            <person name="Salcher M."/>
            <person name="Ghai R."/>
            <person name="Kavagutti S V."/>
        </authorList>
    </citation>
    <scope>NUCLEOTIDE SEQUENCE</scope>
</reference>
<dbReference type="EMBL" id="CAEZXR010000422">
    <property type="protein sequence ID" value="CAB4732599.1"/>
    <property type="molecule type" value="Genomic_DNA"/>
</dbReference>
<proteinExistence type="predicted"/>
<evidence type="ECO:0000313" key="1">
    <source>
        <dbReference type="EMBL" id="CAB4732599.1"/>
    </source>
</evidence>